<feature type="domain" description="Glycosyltransferase subfamily 4-like N-terminal" evidence="2">
    <location>
        <begin position="21"/>
        <end position="165"/>
    </location>
</feature>
<evidence type="ECO:0000259" key="1">
    <source>
        <dbReference type="Pfam" id="PF00534"/>
    </source>
</evidence>
<gene>
    <name evidence="3" type="ORF">HPE63_08895</name>
</gene>
<evidence type="ECO:0000313" key="4">
    <source>
        <dbReference type="Proteomes" id="UP000598350"/>
    </source>
</evidence>
<feature type="domain" description="Glycosyl transferase family 1" evidence="1">
    <location>
        <begin position="208"/>
        <end position="366"/>
    </location>
</feature>
<accession>A0ABR7VFF5</accession>
<organism evidence="3 4">
    <name type="scientific">Maribacter arenosus</name>
    <dbReference type="NCBI Taxonomy" id="1854708"/>
    <lineage>
        <taxon>Bacteria</taxon>
        <taxon>Pseudomonadati</taxon>
        <taxon>Bacteroidota</taxon>
        <taxon>Flavobacteriia</taxon>
        <taxon>Flavobacteriales</taxon>
        <taxon>Flavobacteriaceae</taxon>
        <taxon>Maribacter</taxon>
    </lineage>
</organism>
<evidence type="ECO:0000259" key="2">
    <source>
        <dbReference type="Pfam" id="PF13439"/>
    </source>
</evidence>
<reference evidence="3 4" key="1">
    <citation type="submission" date="2020-05" db="EMBL/GenBank/DDBJ databases">
        <title>The draft genome sequence of Maribacter arenosus CAU 1321.</title>
        <authorList>
            <person name="Mu L."/>
        </authorList>
    </citation>
    <scope>NUCLEOTIDE SEQUENCE [LARGE SCALE GENOMIC DNA]</scope>
    <source>
        <strain evidence="3 4">CAU 1321</strain>
    </source>
</reference>
<keyword evidence="4" id="KW-1185">Reference proteome</keyword>
<dbReference type="RefSeq" id="WP_188313921.1">
    <property type="nucleotide sequence ID" value="NZ_JABTCG010000003.1"/>
</dbReference>
<dbReference type="InterPro" id="IPR050194">
    <property type="entry name" value="Glycosyltransferase_grp1"/>
</dbReference>
<comment type="caution">
    <text evidence="3">The sequence shown here is derived from an EMBL/GenBank/DDBJ whole genome shotgun (WGS) entry which is preliminary data.</text>
</comment>
<evidence type="ECO:0000313" key="3">
    <source>
        <dbReference type="EMBL" id="MBD0850784.1"/>
    </source>
</evidence>
<dbReference type="PANTHER" id="PTHR45947:SF3">
    <property type="entry name" value="SULFOQUINOVOSYL TRANSFERASE SQD2"/>
    <property type="match status" value="1"/>
</dbReference>
<dbReference type="Pfam" id="PF13439">
    <property type="entry name" value="Glyco_transf_4"/>
    <property type="match status" value="1"/>
</dbReference>
<dbReference type="InterPro" id="IPR001296">
    <property type="entry name" value="Glyco_trans_1"/>
</dbReference>
<proteinExistence type="predicted"/>
<dbReference type="Gene3D" id="3.40.50.2000">
    <property type="entry name" value="Glycogen Phosphorylase B"/>
    <property type="match status" value="2"/>
</dbReference>
<protein>
    <submittedName>
        <fullName evidence="3">Glycosyltransferase</fullName>
    </submittedName>
</protein>
<dbReference type="SUPFAM" id="SSF53756">
    <property type="entry name" value="UDP-Glycosyltransferase/glycogen phosphorylase"/>
    <property type="match status" value="1"/>
</dbReference>
<name>A0ABR7VFF5_9FLAO</name>
<dbReference type="Pfam" id="PF00534">
    <property type="entry name" value="Glycos_transf_1"/>
    <property type="match status" value="1"/>
</dbReference>
<dbReference type="PANTHER" id="PTHR45947">
    <property type="entry name" value="SULFOQUINOVOSYL TRANSFERASE SQD2"/>
    <property type="match status" value="1"/>
</dbReference>
<dbReference type="Proteomes" id="UP000598350">
    <property type="component" value="Unassembled WGS sequence"/>
</dbReference>
<dbReference type="InterPro" id="IPR028098">
    <property type="entry name" value="Glyco_trans_4-like_N"/>
</dbReference>
<sequence>MKILRIIPSMDPQQGGPCQGIRNAIPELHKLGVQNEVVCLDDPNSDYLGKDPFQIHALGKSNNPWNYNKALIPWLLAHFQRFEAVIIHGLWLYHSHAAIKAMMAFRKTSTTCPKVYVMPHGMLDPYFQKAKERRLKALRNVIYWKVFENKLVNQADGILFTCEEELVLARTTFPNYKPQREINVGYGIQPPPRYDPTMRQAFAAKVPQWNGKPHFIFLSRIHPKKGVDLLIKAYLQLEKELGSLPQLIIAGPGLEQPYGEAMQELAAGSTNILFPGMLSGDAKWGAFFESEAFVLPSHQENFGIAVVEALACAKPVLISDKVNIWREIEKGKGGIVKNDTEADTYQALKQWMSLNKGEKTAMSKSAQGVYQGYFTIAQAALQFRNGINL</sequence>
<dbReference type="EMBL" id="JABTCG010000003">
    <property type="protein sequence ID" value="MBD0850784.1"/>
    <property type="molecule type" value="Genomic_DNA"/>
</dbReference>